<gene>
    <name evidence="1" type="ORF">PS928_06599</name>
</gene>
<protein>
    <submittedName>
        <fullName evidence="1">Uncharacterized protein</fullName>
    </submittedName>
</protein>
<proteinExistence type="predicted"/>
<sequence>MGVSSLIAHVVGYPIFYFEPRGHDVPKRHSVSS</sequence>
<dbReference type="AlphaFoldDB" id="A0A5E7VVE1"/>
<dbReference type="Proteomes" id="UP000381378">
    <property type="component" value="Unassembled WGS sequence"/>
</dbReference>
<evidence type="ECO:0000313" key="1">
    <source>
        <dbReference type="EMBL" id="VVQ26437.1"/>
    </source>
</evidence>
<name>A0A5E7VVE1_PSEFL</name>
<evidence type="ECO:0000313" key="2">
    <source>
        <dbReference type="Proteomes" id="UP000381378"/>
    </source>
</evidence>
<accession>A0A5E7VVE1</accession>
<reference evidence="1 2" key="1">
    <citation type="submission" date="2019-09" db="EMBL/GenBank/DDBJ databases">
        <authorList>
            <person name="Chandra G."/>
            <person name="Truman W A."/>
        </authorList>
    </citation>
    <scope>NUCLEOTIDE SEQUENCE [LARGE SCALE GENOMIC DNA]</scope>
    <source>
        <strain evidence="1">PS928</strain>
    </source>
</reference>
<dbReference type="EMBL" id="CABVJF010000047">
    <property type="protein sequence ID" value="VVQ26437.1"/>
    <property type="molecule type" value="Genomic_DNA"/>
</dbReference>
<organism evidence="1 2">
    <name type="scientific">Pseudomonas fluorescens</name>
    <dbReference type="NCBI Taxonomy" id="294"/>
    <lineage>
        <taxon>Bacteria</taxon>
        <taxon>Pseudomonadati</taxon>
        <taxon>Pseudomonadota</taxon>
        <taxon>Gammaproteobacteria</taxon>
        <taxon>Pseudomonadales</taxon>
        <taxon>Pseudomonadaceae</taxon>
        <taxon>Pseudomonas</taxon>
    </lineage>
</organism>